<dbReference type="KEGG" id="lak:106155890"/>
<dbReference type="AlphaFoldDB" id="A0A1S3HJS0"/>
<dbReference type="Proteomes" id="UP000085678">
    <property type="component" value="Unplaced"/>
</dbReference>
<proteinExistence type="predicted"/>
<feature type="signal peptide" evidence="2">
    <location>
        <begin position="1"/>
        <end position="20"/>
    </location>
</feature>
<keyword evidence="3" id="KW-1185">Reference proteome</keyword>
<dbReference type="InParanoid" id="A0A1S3HJS0"/>
<sequence>MKNSFFAIAIILLTISNTHSAATRTLARPLPTQNVKNYIGTDGLAAWIKAWLSVLSREAYTARVKDDNLTAEIEGLQGSNTLLVSEMQQLQRANIDFSKTLHDVQQKVDKGTQTDAAIQAENVDLKNQVATLKQQLQQLKDSQERGMTSLTKAITNLVQAVAKLSMSRG</sequence>
<feature type="chain" id="PRO_5010233660" evidence="2">
    <location>
        <begin position="21"/>
        <end position="169"/>
    </location>
</feature>
<keyword evidence="1" id="KW-0175">Coiled coil</keyword>
<name>A0A1S3HJS0_LINAN</name>
<accession>A0A1S3HJS0</accession>
<feature type="coiled-coil region" evidence="1">
    <location>
        <begin position="115"/>
        <end position="145"/>
    </location>
</feature>
<reference evidence="4" key="1">
    <citation type="submission" date="2025-08" db="UniProtKB">
        <authorList>
            <consortium name="RefSeq"/>
        </authorList>
    </citation>
    <scope>IDENTIFICATION</scope>
    <source>
        <tissue evidence="4">Gonads</tissue>
    </source>
</reference>
<protein>
    <submittedName>
        <fullName evidence="4">Uncharacterized protein LOC106155890</fullName>
    </submittedName>
</protein>
<organism evidence="3 4">
    <name type="scientific">Lingula anatina</name>
    <name type="common">Brachiopod</name>
    <name type="synonym">Lingula unguis</name>
    <dbReference type="NCBI Taxonomy" id="7574"/>
    <lineage>
        <taxon>Eukaryota</taxon>
        <taxon>Metazoa</taxon>
        <taxon>Spiralia</taxon>
        <taxon>Lophotrochozoa</taxon>
        <taxon>Brachiopoda</taxon>
        <taxon>Linguliformea</taxon>
        <taxon>Lingulata</taxon>
        <taxon>Lingulida</taxon>
        <taxon>Linguloidea</taxon>
        <taxon>Lingulidae</taxon>
        <taxon>Lingula</taxon>
    </lineage>
</organism>
<dbReference type="GeneID" id="106155890"/>
<evidence type="ECO:0000256" key="1">
    <source>
        <dbReference type="SAM" id="Coils"/>
    </source>
</evidence>
<gene>
    <name evidence="4" type="primary">LOC106155890</name>
</gene>
<dbReference type="RefSeq" id="XP_013386370.1">
    <property type="nucleotide sequence ID" value="XM_013530916.1"/>
</dbReference>
<evidence type="ECO:0000313" key="4">
    <source>
        <dbReference type="RefSeq" id="XP_013386370.1"/>
    </source>
</evidence>
<keyword evidence="2" id="KW-0732">Signal</keyword>
<evidence type="ECO:0000256" key="2">
    <source>
        <dbReference type="SAM" id="SignalP"/>
    </source>
</evidence>
<evidence type="ECO:0000313" key="3">
    <source>
        <dbReference type="Proteomes" id="UP000085678"/>
    </source>
</evidence>